<feature type="non-terminal residue" evidence="2">
    <location>
        <position position="1"/>
    </location>
</feature>
<accession>A0A5Y2QF82</accession>
<sequence length="178" mass="20226">PMVRGVRGVPVEVLNVMTTDFLLTLRTPEGGLRYKAIAVKHNESIPEREAQKLEIERMFWQLIDVEFQIYVGSELNNVVGKNICWATSVLRDGSEFYDKYPLDKILWKLKPDVYPIVGLRAMISSIFGVDAQEAMMLLQAMIGLKMIIVDLSYPILETGLIKIISNDHYIGLNANGYY</sequence>
<organism evidence="2">
    <name type="scientific">Salmonella enterica</name>
    <name type="common">Salmonella choleraesuis</name>
    <dbReference type="NCBI Taxonomy" id="28901"/>
    <lineage>
        <taxon>Bacteria</taxon>
        <taxon>Pseudomonadati</taxon>
        <taxon>Pseudomonadota</taxon>
        <taxon>Gammaproteobacteria</taxon>
        <taxon>Enterobacterales</taxon>
        <taxon>Enterobacteriaceae</taxon>
        <taxon>Salmonella</taxon>
    </lineage>
</organism>
<dbReference type="EMBL" id="AAILHG010000124">
    <property type="protein sequence ID" value="ECF4713476.1"/>
    <property type="molecule type" value="Genomic_DNA"/>
</dbReference>
<feature type="domain" description="TnsA endonuclease N-terminal" evidence="1">
    <location>
        <begin position="16"/>
        <end position="70"/>
    </location>
</feature>
<gene>
    <name evidence="2" type="ORF">FK359_25325</name>
</gene>
<dbReference type="SUPFAM" id="SSF52980">
    <property type="entry name" value="Restriction endonuclease-like"/>
    <property type="match status" value="1"/>
</dbReference>
<evidence type="ECO:0000313" key="2">
    <source>
        <dbReference type="EMBL" id="ECF4713476.1"/>
    </source>
</evidence>
<dbReference type="InterPro" id="IPR011856">
    <property type="entry name" value="tRNA_endonuc-like_dom_sf"/>
</dbReference>
<dbReference type="Pfam" id="PF08722">
    <property type="entry name" value="Tn7_TnsA-like_N"/>
    <property type="match status" value="1"/>
</dbReference>
<protein>
    <submittedName>
        <fullName evidence="2">Transposase</fullName>
    </submittedName>
</protein>
<proteinExistence type="predicted"/>
<evidence type="ECO:0000259" key="1">
    <source>
        <dbReference type="Pfam" id="PF08722"/>
    </source>
</evidence>
<dbReference type="Gene3D" id="3.40.1350.10">
    <property type="match status" value="1"/>
</dbReference>
<dbReference type="GO" id="GO:0003676">
    <property type="term" value="F:nucleic acid binding"/>
    <property type="evidence" value="ECO:0007669"/>
    <property type="project" value="InterPro"/>
</dbReference>
<dbReference type="AlphaFoldDB" id="A0A5Y2QF82"/>
<reference evidence="2" key="1">
    <citation type="submission" date="2019-06" db="EMBL/GenBank/DDBJ databases">
        <authorList>
            <consortium name="NARMS: The National Antimicrobial Resistance Monitoring System"/>
        </authorList>
    </citation>
    <scope>NUCLEOTIDE SEQUENCE</scope>
    <source>
        <strain evidence="2">FSIS11922028</strain>
    </source>
</reference>
<name>A0A5Y2QF82_SALER</name>
<comment type="caution">
    <text evidence="2">The sequence shown here is derived from an EMBL/GenBank/DDBJ whole genome shotgun (WGS) entry which is preliminary data.</text>
</comment>
<dbReference type="InterPro" id="IPR011335">
    <property type="entry name" value="Restrct_endonuc-II-like"/>
</dbReference>
<dbReference type="InterPro" id="IPR014833">
    <property type="entry name" value="TnsA_N"/>
</dbReference>